<keyword evidence="1" id="KW-0732">Signal</keyword>
<protein>
    <recommendedName>
        <fullName evidence="4">Cytochrome c domain-containing protein</fullName>
    </recommendedName>
</protein>
<dbReference type="Proteomes" id="UP001165541">
    <property type="component" value="Unassembled WGS sequence"/>
</dbReference>
<reference evidence="2" key="1">
    <citation type="submission" date="2022-05" db="EMBL/GenBank/DDBJ databases">
        <title>Schlegelella sp. nov., isolated from mangrove soil.</title>
        <authorList>
            <person name="Liu Y."/>
            <person name="Ge X."/>
            <person name="Liu W."/>
        </authorList>
    </citation>
    <scope>NUCLEOTIDE SEQUENCE</scope>
    <source>
        <strain evidence="2">S2-27</strain>
    </source>
</reference>
<sequence>MSIVSKRRRVFAVLGAASCTALLALPGCGGGGSNPLDNPPPVGNPGGGTGGKLSYVYFQKCINPIFLAELPINQNGEVSINTCAGSGCHDNTSGTGGAFRVEPDAQEVDLSDPANTPDVVRQSDMYKNFYSAQGEVLPGAPFQSRLLTKPMVLNVLHGGGLIFEDAEDEHVKLIEYWINRPMPADQDEFSAAANSMFTPADPATGTCNTE</sequence>
<accession>A0ABT0YMF1</accession>
<evidence type="ECO:0000313" key="2">
    <source>
        <dbReference type="EMBL" id="MCM5679890.1"/>
    </source>
</evidence>
<evidence type="ECO:0008006" key="4">
    <source>
        <dbReference type="Google" id="ProtNLM"/>
    </source>
</evidence>
<dbReference type="EMBL" id="JAMKFE010000005">
    <property type="protein sequence ID" value="MCM5679890.1"/>
    <property type="molecule type" value="Genomic_DNA"/>
</dbReference>
<feature type="signal peptide" evidence="1">
    <location>
        <begin position="1"/>
        <end position="24"/>
    </location>
</feature>
<feature type="chain" id="PRO_5046388276" description="Cytochrome c domain-containing protein" evidence="1">
    <location>
        <begin position="25"/>
        <end position="210"/>
    </location>
</feature>
<proteinExistence type="predicted"/>
<gene>
    <name evidence="2" type="ORF">M8A51_10135</name>
</gene>
<dbReference type="RefSeq" id="WP_251778093.1">
    <property type="nucleotide sequence ID" value="NZ_JAMKFE010000005.1"/>
</dbReference>
<comment type="caution">
    <text evidence="2">The sequence shown here is derived from an EMBL/GenBank/DDBJ whole genome shotgun (WGS) entry which is preliminary data.</text>
</comment>
<organism evidence="2 3">
    <name type="scientific">Caldimonas mangrovi</name>
    <dbReference type="NCBI Taxonomy" id="2944811"/>
    <lineage>
        <taxon>Bacteria</taxon>
        <taxon>Pseudomonadati</taxon>
        <taxon>Pseudomonadota</taxon>
        <taxon>Betaproteobacteria</taxon>
        <taxon>Burkholderiales</taxon>
        <taxon>Sphaerotilaceae</taxon>
        <taxon>Caldimonas</taxon>
    </lineage>
</organism>
<evidence type="ECO:0000256" key="1">
    <source>
        <dbReference type="SAM" id="SignalP"/>
    </source>
</evidence>
<keyword evidence="3" id="KW-1185">Reference proteome</keyword>
<evidence type="ECO:0000313" key="3">
    <source>
        <dbReference type="Proteomes" id="UP001165541"/>
    </source>
</evidence>
<name>A0ABT0YMF1_9BURK</name>